<proteinExistence type="inferred from homology"/>
<comment type="similarity">
    <text evidence="1">Belongs to the bacterial solute-binding protein 5 family.</text>
</comment>
<evidence type="ECO:0000256" key="1">
    <source>
        <dbReference type="ARBA" id="ARBA00005695"/>
    </source>
</evidence>
<reference evidence="6 7" key="1">
    <citation type="submission" date="2012-09" db="EMBL/GenBank/DDBJ databases">
        <title>Genome Sequence of Bacillus sp. DW5-4.</title>
        <authorList>
            <person name="Lai Q."/>
            <person name="Liu Y."/>
            <person name="Shao Z."/>
        </authorList>
    </citation>
    <scope>NUCLEOTIDE SEQUENCE [LARGE SCALE GENOMIC DNA]</scope>
    <source>
        <strain evidence="6 7">DW5-4</strain>
    </source>
</reference>
<dbReference type="Gene3D" id="3.40.190.10">
    <property type="entry name" value="Periplasmic binding protein-like II"/>
    <property type="match status" value="1"/>
</dbReference>
<dbReference type="Proteomes" id="UP000028091">
    <property type="component" value="Unassembled WGS sequence"/>
</dbReference>
<dbReference type="Gene3D" id="3.90.76.10">
    <property type="entry name" value="Dipeptide-binding Protein, Domain 1"/>
    <property type="match status" value="1"/>
</dbReference>
<dbReference type="GO" id="GO:0042597">
    <property type="term" value="C:periplasmic space"/>
    <property type="evidence" value="ECO:0007669"/>
    <property type="project" value="UniProtKB-ARBA"/>
</dbReference>
<dbReference type="FunFam" id="3.10.105.10:FF:000006">
    <property type="entry name" value="Peptide ABC transporter substrate-binding protein"/>
    <property type="match status" value="1"/>
</dbReference>
<dbReference type="InterPro" id="IPR000914">
    <property type="entry name" value="SBP_5_dom"/>
</dbReference>
<dbReference type="eggNOG" id="COG0747">
    <property type="taxonomic scope" value="Bacteria"/>
</dbReference>
<dbReference type="GO" id="GO:1904680">
    <property type="term" value="F:peptide transmembrane transporter activity"/>
    <property type="evidence" value="ECO:0007669"/>
    <property type="project" value="TreeGrafter"/>
</dbReference>
<feature type="signal peptide" evidence="4">
    <location>
        <begin position="1"/>
        <end position="22"/>
    </location>
</feature>
<gene>
    <name evidence="6" type="ORF">BA70_05195</name>
</gene>
<dbReference type="PANTHER" id="PTHR30290">
    <property type="entry name" value="PERIPLASMIC BINDING COMPONENT OF ABC TRANSPORTER"/>
    <property type="match status" value="1"/>
</dbReference>
<dbReference type="InterPro" id="IPR030678">
    <property type="entry name" value="Peptide/Ni-bd"/>
</dbReference>
<feature type="chain" id="PRO_5038748591" evidence="4">
    <location>
        <begin position="23"/>
        <end position="544"/>
    </location>
</feature>
<evidence type="ECO:0000313" key="7">
    <source>
        <dbReference type="Proteomes" id="UP000028091"/>
    </source>
</evidence>
<dbReference type="OrthoDB" id="9796817at2"/>
<evidence type="ECO:0000256" key="2">
    <source>
        <dbReference type="ARBA" id="ARBA00022448"/>
    </source>
</evidence>
<dbReference type="GO" id="GO:0015833">
    <property type="term" value="P:peptide transport"/>
    <property type="evidence" value="ECO:0007669"/>
    <property type="project" value="TreeGrafter"/>
</dbReference>
<keyword evidence="7" id="KW-1185">Reference proteome</keyword>
<dbReference type="RefSeq" id="WP_034322922.1">
    <property type="nucleotide sequence ID" value="NZ_JAVIKA010000002.1"/>
</dbReference>
<evidence type="ECO:0000256" key="4">
    <source>
        <dbReference type="SAM" id="SignalP"/>
    </source>
</evidence>
<organism evidence="6 7">
    <name type="scientific">Bacillus zhangzhouensis</name>
    <dbReference type="NCBI Taxonomy" id="1178540"/>
    <lineage>
        <taxon>Bacteria</taxon>
        <taxon>Bacillati</taxon>
        <taxon>Bacillota</taxon>
        <taxon>Bacilli</taxon>
        <taxon>Bacillales</taxon>
        <taxon>Bacillaceae</taxon>
        <taxon>Bacillus</taxon>
    </lineage>
</organism>
<dbReference type="InterPro" id="IPR039424">
    <property type="entry name" value="SBP_5"/>
</dbReference>
<comment type="caution">
    <text evidence="6">The sequence shown here is derived from an EMBL/GenBank/DDBJ whole genome shotgun (WGS) entry which is preliminary data.</text>
</comment>
<keyword evidence="2" id="KW-0813">Transport</keyword>
<dbReference type="SUPFAM" id="SSF53850">
    <property type="entry name" value="Periplasmic binding protein-like II"/>
    <property type="match status" value="1"/>
</dbReference>
<dbReference type="Pfam" id="PF00496">
    <property type="entry name" value="SBP_bac_5"/>
    <property type="match status" value="1"/>
</dbReference>
<dbReference type="CDD" id="cd08514">
    <property type="entry name" value="PBP2_AppA_like"/>
    <property type="match status" value="1"/>
</dbReference>
<dbReference type="GO" id="GO:0043190">
    <property type="term" value="C:ATP-binding cassette (ABC) transporter complex"/>
    <property type="evidence" value="ECO:0007669"/>
    <property type="project" value="InterPro"/>
</dbReference>
<evidence type="ECO:0000256" key="3">
    <source>
        <dbReference type="ARBA" id="ARBA00022729"/>
    </source>
</evidence>
<accession>A0A081L9F9</accession>
<dbReference type="PANTHER" id="PTHR30290:SF9">
    <property type="entry name" value="OLIGOPEPTIDE-BINDING PROTEIN APPA"/>
    <property type="match status" value="1"/>
</dbReference>
<dbReference type="EMBL" id="JOTP01000015">
    <property type="protein sequence ID" value="KEP25885.1"/>
    <property type="molecule type" value="Genomic_DNA"/>
</dbReference>
<dbReference type="PROSITE" id="PS51257">
    <property type="entry name" value="PROKAR_LIPOPROTEIN"/>
    <property type="match status" value="1"/>
</dbReference>
<sequence>MKNRNKKSILVSLLLIFTLILAACSGGNKTSGDSEKKSTGKPVQGGDLVIGSIAEPTLFNSLYSTDVASSDIEERIYSFLLQTDGKLNPQLALAEDIKESDDGKQFDVTIRKGVKFHDGKELTADDVVFTYSIPINKDYNGERGSGFEVLDSVKKTGDYSIEFKLNKKDPYFYNVTLGSYGILPKHILGDVPVKDLGENEFNRKKPIGSGPFKFAEWKEGDYVKLEAFDDYWDGRPYLDTVTIKTIPDQNAAIAQLSAGDIDFFAVPGAELQTAEKVSNVKIESDLGLNYSYIGWNQKNDLFKSKKVRQALTHAIDRQTIVDQVLDGDGKVANIPESPLSWNYPKSENVPVFEFDQEKAKKMLKEEGWEDTDGDGYLDKDGKKFSFVLKTNQGNKVREDIAVVVQQQLKEIGVEAKPQIVEFSALIEQTTPPKWDYDALLLGWSLATFPDQYSIFHSSQSEKGLNNIWYKNEEVDQLLVDAKNLSDRKEYSKAYEKIYKLIAEDQPYTFLYYANSHRAMPSNLQGYSYHPKDEYYKIEKWWIEQ</sequence>
<evidence type="ECO:0000313" key="6">
    <source>
        <dbReference type="EMBL" id="KEP25885.1"/>
    </source>
</evidence>
<keyword evidence="3 4" id="KW-0732">Signal</keyword>
<protein>
    <submittedName>
        <fullName evidence="6">Peptide-binding protein</fullName>
    </submittedName>
</protein>
<dbReference type="Gene3D" id="3.10.105.10">
    <property type="entry name" value="Dipeptide-binding Protein, Domain 3"/>
    <property type="match status" value="1"/>
</dbReference>
<dbReference type="AlphaFoldDB" id="A0A081L9F9"/>
<dbReference type="PIRSF" id="PIRSF002741">
    <property type="entry name" value="MppA"/>
    <property type="match status" value="1"/>
</dbReference>
<feature type="domain" description="Solute-binding protein family 5" evidence="5">
    <location>
        <begin position="89"/>
        <end position="460"/>
    </location>
</feature>
<name>A0A081L9F9_9BACI</name>
<evidence type="ECO:0000259" key="5">
    <source>
        <dbReference type="Pfam" id="PF00496"/>
    </source>
</evidence>